<organism evidence="1 2">
    <name type="scientific">Metschnikowia pulcherrima</name>
    <dbReference type="NCBI Taxonomy" id="27326"/>
    <lineage>
        <taxon>Eukaryota</taxon>
        <taxon>Fungi</taxon>
        <taxon>Dikarya</taxon>
        <taxon>Ascomycota</taxon>
        <taxon>Saccharomycotina</taxon>
        <taxon>Pichiomycetes</taxon>
        <taxon>Metschnikowiaceae</taxon>
        <taxon>Metschnikowia</taxon>
    </lineage>
</organism>
<gene>
    <name evidence="1" type="ORF">HF325_000635</name>
</gene>
<keyword evidence="2" id="KW-1185">Reference proteome</keyword>
<comment type="caution">
    <text evidence="1">The sequence shown here is derived from an EMBL/GenBank/DDBJ whole genome shotgun (WGS) entry which is preliminary data.</text>
</comment>
<evidence type="ECO:0000313" key="2">
    <source>
        <dbReference type="Proteomes" id="UP000649328"/>
    </source>
</evidence>
<protein>
    <submittedName>
        <fullName evidence="1">Uncharacterized protein</fullName>
    </submittedName>
</protein>
<dbReference type="EMBL" id="JACBPP010000001">
    <property type="protein sequence ID" value="KAF8005178.1"/>
    <property type="molecule type" value="Genomic_DNA"/>
</dbReference>
<proteinExistence type="predicted"/>
<name>A0A8H7GXD4_9ASCO</name>
<dbReference type="Proteomes" id="UP000649328">
    <property type="component" value="Unassembled WGS sequence"/>
</dbReference>
<dbReference type="AlphaFoldDB" id="A0A8H7GXD4"/>
<accession>A0A8H7GXD4</accession>
<sequence>MAPELLFAEETAGSVFSNGTFEAAKLLAVESVSTNHSSTPSPGLLSPNILQPKETGTVGEEADMVPGNEEAFEEDLGEVFGNGEEVFPEETHDIGLNLGQNLDFKSTSLAFAANTVSFEGLK</sequence>
<reference evidence="1" key="1">
    <citation type="submission" date="2020-10" db="EMBL/GenBank/DDBJ databases">
        <title>The Whole-Genome Sequence of Metschnikowia persimmonesis, a Novel Endophytic Yeast Species Isolated from Medicinal Plant Diospyros kaki Thumb.</title>
        <authorList>
            <person name="Rahmat E."/>
            <person name="Kang Y."/>
        </authorList>
    </citation>
    <scope>NUCLEOTIDE SEQUENCE</scope>
    <source>
        <strain evidence="1">KIOM G15050</strain>
    </source>
</reference>
<evidence type="ECO:0000313" key="1">
    <source>
        <dbReference type="EMBL" id="KAF8005178.1"/>
    </source>
</evidence>